<dbReference type="RefSeq" id="WP_039144374.1">
    <property type="nucleotide sequence ID" value="NZ_JSVC01000045.1"/>
</dbReference>
<name>A0A0C1KTH1_9BACT</name>
<accession>A0A0C1KTH1</accession>
<dbReference type="PANTHER" id="PTHR20883">
    <property type="entry name" value="PHYTANOYL-COA DIOXYGENASE DOMAIN CONTAINING 1"/>
    <property type="match status" value="1"/>
</dbReference>
<dbReference type="InterPro" id="IPR008775">
    <property type="entry name" value="Phytyl_CoA_dOase-like"/>
</dbReference>
<dbReference type="Gene3D" id="2.60.120.620">
    <property type="entry name" value="q2cbj1_9rhob like domain"/>
    <property type="match status" value="1"/>
</dbReference>
<comment type="caution">
    <text evidence="1">The sequence shown here is derived from an EMBL/GenBank/DDBJ whole genome shotgun (WGS) entry which is preliminary data.</text>
</comment>
<sequence>MIAKTATVPPLDEPYQLTEEQKVSFRNNGHILLPGVLKREEVETYRPLILQAAQKMNTEKRKLEERDTYGKAFLQIMNLWIQDQQVRNFTLAKRFGRIAADLMGVSNVRIYHDQALFKEPGGGPTPWHQDQFYWPIDTHNTITMWMPLVDIDIAMGMLTFASGSHSKGYVFDFEISDESDQAYEDYVRSNGFPVTRAEKMQAGDATFHYGFTMHNAPGNLSALMREVMTIIYVADGATITAPKHKWQENDHKTWLRGLPVGSQVNSDLNPLVL</sequence>
<reference evidence="1 2" key="1">
    <citation type="submission" date="2014-11" db="EMBL/GenBank/DDBJ databases">
        <title>Genome sequence of Flavihumibacter solisilvae 3-3.</title>
        <authorList>
            <person name="Zhou G."/>
            <person name="Li M."/>
            <person name="Wang G."/>
        </authorList>
    </citation>
    <scope>NUCLEOTIDE SEQUENCE [LARGE SCALE GENOMIC DNA]</scope>
    <source>
        <strain evidence="1 2">3-3</strain>
    </source>
</reference>
<dbReference type="EMBL" id="JSVC01000045">
    <property type="protein sequence ID" value="KIC90701.1"/>
    <property type="molecule type" value="Genomic_DNA"/>
</dbReference>
<dbReference type="STRING" id="1349421.OI18_22640"/>
<organism evidence="1 2">
    <name type="scientific">Flavihumibacter solisilvae</name>
    <dbReference type="NCBI Taxonomy" id="1349421"/>
    <lineage>
        <taxon>Bacteria</taxon>
        <taxon>Pseudomonadati</taxon>
        <taxon>Bacteroidota</taxon>
        <taxon>Chitinophagia</taxon>
        <taxon>Chitinophagales</taxon>
        <taxon>Chitinophagaceae</taxon>
        <taxon>Flavihumibacter</taxon>
    </lineage>
</organism>
<dbReference type="OrthoDB" id="9814777at2"/>
<dbReference type="GO" id="GO:0005506">
    <property type="term" value="F:iron ion binding"/>
    <property type="evidence" value="ECO:0007669"/>
    <property type="project" value="UniProtKB-ARBA"/>
</dbReference>
<protein>
    <submittedName>
        <fullName evidence="1">Phytanoyl-CoA dioxygenase</fullName>
    </submittedName>
</protein>
<keyword evidence="1" id="KW-0560">Oxidoreductase</keyword>
<gene>
    <name evidence="1" type="ORF">OI18_22640</name>
</gene>
<dbReference type="SUPFAM" id="SSF51197">
    <property type="entry name" value="Clavaminate synthase-like"/>
    <property type="match status" value="1"/>
</dbReference>
<dbReference type="Proteomes" id="UP000031408">
    <property type="component" value="Unassembled WGS sequence"/>
</dbReference>
<evidence type="ECO:0000313" key="2">
    <source>
        <dbReference type="Proteomes" id="UP000031408"/>
    </source>
</evidence>
<keyword evidence="2" id="KW-1185">Reference proteome</keyword>
<dbReference type="AlphaFoldDB" id="A0A0C1KTH1"/>
<proteinExistence type="predicted"/>
<dbReference type="Pfam" id="PF05721">
    <property type="entry name" value="PhyH"/>
    <property type="match status" value="1"/>
</dbReference>
<dbReference type="GO" id="GO:0016706">
    <property type="term" value="F:2-oxoglutarate-dependent dioxygenase activity"/>
    <property type="evidence" value="ECO:0007669"/>
    <property type="project" value="UniProtKB-ARBA"/>
</dbReference>
<dbReference type="PANTHER" id="PTHR20883:SF49">
    <property type="entry name" value="PHYTANOYL-COA DIOXYGENASE"/>
    <property type="match status" value="1"/>
</dbReference>
<evidence type="ECO:0000313" key="1">
    <source>
        <dbReference type="EMBL" id="KIC90701.1"/>
    </source>
</evidence>
<keyword evidence="1" id="KW-0223">Dioxygenase</keyword>